<dbReference type="Proteomes" id="UP000005561">
    <property type="component" value="Unassembled WGS sequence"/>
</dbReference>
<gene>
    <name evidence="4" type="ORF">BRYFOR_05991</name>
</gene>
<organism evidence="4 5">
    <name type="scientific">Marvinbryantia formatexigens DSM 14469</name>
    <dbReference type="NCBI Taxonomy" id="478749"/>
    <lineage>
        <taxon>Bacteria</taxon>
        <taxon>Bacillati</taxon>
        <taxon>Bacillota</taxon>
        <taxon>Clostridia</taxon>
        <taxon>Lachnospirales</taxon>
        <taxon>Lachnospiraceae</taxon>
        <taxon>Marvinbryantia</taxon>
    </lineage>
</organism>
<dbReference type="eggNOG" id="COG3973">
    <property type="taxonomic scope" value="Bacteria"/>
</dbReference>
<dbReference type="GO" id="GO:0005829">
    <property type="term" value="C:cytosol"/>
    <property type="evidence" value="ECO:0007669"/>
    <property type="project" value="TreeGrafter"/>
</dbReference>
<evidence type="ECO:0000313" key="4">
    <source>
        <dbReference type="EMBL" id="EET61799.1"/>
    </source>
</evidence>
<comment type="caution">
    <text evidence="4">The sequence shown here is derived from an EMBL/GenBank/DDBJ whole genome shotgun (WGS) entry which is preliminary data.</text>
</comment>
<feature type="domain" description="UvrD-like helicase C-terminal" evidence="3">
    <location>
        <begin position="704"/>
        <end position="752"/>
    </location>
</feature>
<accession>C6LBJ6</accession>
<dbReference type="InterPro" id="IPR027785">
    <property type="entry name" value="UvrD-like_helicase_C"/>
</dbReference>
<dbReference type="EMBL" id="ACCL02000004">
    <property type="protein sequence ID" value="EET61799.1"/>
    <property type="molecule type" value="Genomic_DNA"/>
</dbReference>
<feature type="coiled-coil region" evidence="1">
    <location>
        <begin position="31"/>
        <end position="65"/>
    </location>
</feature>
<keyword evidence="5" id="KW-1185">Reference proteome</keyword>
<dbReference type="SUPFAM" id="SSF52540">
    <property type="entry name" value="P-loop containing nucleoside triphosphate hydrolases"/>
    <property type="match status" value="1"/>
</dbReference>
<dbReference type="InterPro" id="IPR027417">
    <property type="entry name" value="P-loop_NTPase"/>
</dbReference>
<dbReference type="GO" id="GO:0005975">
    <property type="term" value="P:carbohydrate metabolic process"/>
    <property type="evidence" value="ECO:0007669"/>
    <property type="project" value="InterPro"/>
</dbReference>
<keyword evidence="1" id="KW-0175">Coiled coil</keyword>
<dbReference type="Pfam" id="PF13538">
    <property type="entry name" value="UvrD_C_2"/>
    <property type="match status" value="1"/>
</dbReference>
<protein>
    <recommendedName>
        <fullName evidence="3">UvrD-like helicase C-terminal domain-containing protein</fullName>
    </recommendedName>
</protein>
<dbReference type="GO" id="GO:0005524">
    <property type="term" value="F:ATP binding"/>
    <property type="evidence" value="ECO:0007669"/>
    <property type="project" value="InterPro"/>
</dbReference>
<feature type="compositionally biased region" description="Basic and acidic residues" evidence="2">
    <location>
        <begin position="1"/>
        <end position="17"/>
    </location>
</feature>
<feature type="region of interest" description="Disordered" evidence="2">
    <location>
        <begin position="1"/>
        <end position="28"/>
    </location>
</feature>
<reference evidence="4" key="1">
    <citation type="submission" date="2009-07" db="EMBL/GenBank/DDBJ databases">
        <authorList>
            <person name="Weinstock G."/>
            <person name="Sodergren E."/>
            <person name="Clifton S."/>
            <person name="Fulton L."/>
            <person name="Fulton B."/>
            <person name="Courtney L."/>
            <person name="Fronick C."/>
            <person name="Harrison M."/>
            <person name="Strong C."/>
            <person name="Farmer C."/>
            <person name="Delahaunty K."/>
            <person name="Markovic C."/>
            <person name="Hall O."/>
            <person name="Minx P."/>
            <person name="Tomlinson C."/>
            <person name="Mitreva M."/>
            <person name="Nelson J."/>
            <person name="Hou S."/>
            <person name="Wollam A."/>
            <person name="Pepin K.H."/>
            <person name="Johnson M."/>
            <person name="Bhonagiri V."/>
            <person name="Nash W.E."/>
            <person name="Warren W."/>
            <person name="Chinwalla A."/>
            <person name="Mardis E.R."/>
            <person name="Wilson R.K."/>
        </authorList>
    </citation>
    <scope>NUCLEOTIDE SEQUENCE [LARGE SCALE GENOMIC DNA]</scope>
    <source>
        <strain evidence="4">DSM 14469</strain>
    </source>
</reference>
<dbReference type="InterPro" id="IPR011013">
    <property type="entry name" value="Gal_mutarotase_sf_dom"/>
</dbReference>
<dbReference type="GO" id="GO:0043138">
    <property type="term" value="F:3'-5' DNA helicase activity"/>
    <property type="evidence" value="ECO:0007669"/>
    <property type="project" value="TreeGrafter"/>
</dbReference>
<dbReference type="PANTHER" id="PTHR11070:SF17">
    <property type="entry name" value="DNA HELICASE IV"/>
    <property type="match status" value="1"/>
</dbReference>
<dbReference type="InterPro" id="IPR000212">
    <property type="entry name" value="DNA_helicase_UvrD/REP"/>
</dbReference>
<feature type="region of interest" description="Disordered" evidence="2">
    <location>
        <begin position="820"/>
        <end position="873"/>
    </location>
</feature>
<dbReference type="eggNOG" id="COG1501">
    <property type="taxonomic scope" value="Bacteria"/>
</dbReference>
<evidence type="ECO:0000256" key="2">
    <source>
        <dbReference type="SAM" id="MobiDB-lite"/>
    </source>
</evidence>
<dbReference type="GO" id="GO:0003677">
    <property type="term" value="F:DNA binding"/>
    <property type="evidence" value="ECO:0007669"/>
    <property type="project" value="InterPro"/>
</dbReference>
<name>C6LBJ6_9FIRM</name>
<dbReference type="PANTHER" id="PTHR11070">
    <property type="entry name" value="UVRD / RECB / PCRA DNA HELICASE FAMILY MEMBER"/>
    <property type="match status" value="1"/>
</dbReference>
<dbReference type="STRING" id="168384.SAMN05660368_00638"/>
<evidence type="ECO:0000313" key="5">
    <source>
        <dbReference type="Proteomes" id="UP000005561"/>
    </source>
</evidence>
<evidence type="ECO:0000259" key="3">
    <source>
        <dbReference type="Pfam" id="PF13538"/>
    </source>
</evidence>
<dbReference type="Gene3D" id="2.60.40.1760">
    <property type="entry name" value="glycosyl hydrolase (family 31)"/>
    <property type="match status" value="1"/>
</dbReference>
<dbReference type="GO" id="GO:0030246">
    <property type="term" value="F:carbohydrate binding"/>
    <property type="evidence" value="ECO:0007669"/>
    <property type="project" value="InterPro"/>
</dbReference>
<dbReference type="SUPFAM" id="SSF74650">
    <property type="entry name" value="Galactose mutarotase-like"/>
    <property type="match status" value="1"/>
</dbReference>
<sequence>MQQKHILERGREMEQKKTFRPVPGLEREDEEKQLAEILSIAQENLERTEEHIGELSEELHDLMETYGPKDKEGLSLLHNTQSQLRENQRDLLRCRKARKKPYFGRIDFRDSHAPQAESYYVGRVGIAKDGSEPVVIDWRAPVASVYYENALGRCRYTVKNEGVYEIDLQRKRTYEIENDRLKDFFDSDVVANDELLTKYLAKSKKAVLGEIIATIQKEQNAIIRKSPKTNLIVQGVAGSGKTTVAMHRISYILYNYEEEFRPEDFYIIGSNRILLNYITGVLPDLDVYGVSQMTMEQLFVRLLYEDWNPELYHVCPVDKKDANACMKGSYAWFHDLENYCREYERRMIPTGDVYLERDDDASVGEAHPAKKSADSVEGAHPAKESSDSVEGAHPAKKKVPLREAACPAKNEDILLLSGSVIEDYLTQNVQMSVQQKINMLNEILSAKLENELTGKYVSYTGAEKKELKRKYRRYFGKDTWKGSIYTVYQEFLQAQREAGKAIPHVTDCFDVYDLAALAYLYKRIKETDGIREASHIIIDEAQDFGMMAYGALAYCLRGCTYTIMGDVSQNIYFGYGLNDWEELQKLILTGTFDSFGLLKKSYRNTVEISDFATDILRHGNFPIYPVDPVKRHGNPVRVESCSDENNMIQKAADIITGWQREGHETVAVICRDEEESAAVSDMLGKKILLEDSNLETAEFGSGVMVLPVEYTKGLEFDAVLLYHPSAAHYPAEDSYVKLLYVAATRALHELAVLHTGDLTELIGKPVSEEKRMRSLENQIPKQARRFDDVEISAREQALLDVKQGDRERAMRGYIGPKAIKVQTPGRNDNADAGNRIGLHGEKKPEAGETGAPGMDSVPGIENRTPGRYSMSGTGNRRMGATGIGNGQTGAPGTGIRRTGIAGIGNGQTGASGTGIRRTGAAGIGNGQTKAPGTGGTEEINMSPYRFGDIPDNSILRPRGHSRIDCAVRMVRKTKQHIDMISSYGILRLTVLKDAILRVQFRRGQTADFEEGPWNYRGTEPVSWTAKEGRNLVEIATGKLVVRVEKKTGALQFYDKKGVLLLAEKAQLPRQMETAAGYQSWIYFDWQKNEKLVAKGVLAEQTERLSQKARYISFGGRSLRMPLLYSSKGYGIGVAAKGAVLCCAIPMYGPYLYTEGEKQIDYYFLYGGNYETVLGQYRLL</sequence>
<dbReference type="Gene3D" id="3.40.50.300">
    <property type="entry name" value="P-loop containing nucleotide triphosphate hydrolases"/>
    <property type="match status" value="3"/>
</dbReference>
<evidence type="ECO:0000256" key="1">
    <source>
        <dbReference type="SAM" id="Coils"/>
    </source>
</evidence>
<dbReference type="AlphaFoldDB" id="C6LBJ6"/>
<proteinExistence type="predicted"/>
<feature type="region of interest" description="Disordered" evidence="2">
    <location>
        <begin position="360"/>
        <end position="398"/>
    </location>
</feature>
<feature type="region of interest" description="Disordered" evidence="2">
    <location>
        <begin position="919"/>
        <end position="938"/>
    </location>
</feature>
<dbReference type="GO" id="GO:0000725">
    <property type="term" value="P:recombinational repair"/>
    <property type="evidence" value="ECO:0007669"/>
    <property type="project" value="TreeGrafter"/>
</dbReference>